<evidence type="ECO:0000313" key="5">
    <source>
        <dbReference type="Proteomes" id="UP000789759"/>
    </source>
</evidence>
<protein>
    <submittedName>
        <fullName evidence="4">21896_t:CDS:1</fullName>
    </submittedName>
</protein>
<sequence>MQIESDVQFVAFGVKPNTSLIETFDQSLIEQDTTRVKVKSTLQLDHDNYARIFALGDITNINETKLAYRAGLHADIVTKNIIACINNKKLVEYKPGPEFMVIPIGKSKGAVLLPMGNMVVGSFMAKNVKGKTLFVNNYWKALNAKLPSA</sequence>
<keyword evidence="2" id="KW-0274">FAD</keyword>
<dbReference type="Gene3D" id="3.50.50.100">
    <property type="match status" value="1"/>
</dbReference>
<organism evidence="4 5">
    <name type="scientific">Cetraspora pellucida</name>
    <dbReference type="NCBI Taxonomy" id="1433469"/>
    <lineage>
        <taxon>Eukaryota</taxon>
        <taxon>Fungi</taxon>
        <taxon>Fungi incertae sedis</taxon>
        <taxon>Mucoromycota</taxon>
        <taxon>Glomeromycotina</taxon>
        <taxon>Glomeromycetes</taxon>
        <taxon>Diversisporales</taxon>
        <taxon>Gigasporaceae</taxon>
        <taxon>Cetraspora</taxon>
    </lineage>
</organism>
<dbReference type="PANTHER" id="PTHR43735:SF3">
    <property type="entry name" value="FERROPTOSIS SUPPRESSOR PROTEIN 1"/>
    <property type="match status" value="1"/>
</dbReference>
<dbReference type="SUPFAM" id="SSF51905">
    <property type="entry name" value="FAD/NAD(P)-binding domain"/>
    <property type="match status" value="1"/>
</dbReference>
<dbReference type="InterPro" id="IPR036188">
    <property type="entry name" value="FAD/NAD-bd_sf"/>
</dbReference>
<gene>
    <name evidence="4" type="ORF">CPELLU_LOCUS1570</name>
</gene>
<evidence type="ECO:0000256" key="1">
    <source>
        <dbReference type="ARBA" id="ARBA00022630"/>
    </source>
</evidence>
<comment type="caution">
    <text evidence="4">The sequence shown here is derived from an EMBL/GenBank/DDBJ whole genome shotgun (WGS) entry which is preliminary data.</text>
</comment>
<proteinExistence type="predicted"/>
<keyword evidence="5" id="KW-1185">Reference proteome</keyword>
<evidence type="ECO:0000313" key="4">
    <source>
        <dbReference type="EMBL" id="CAG8482047.1"/>
    </source>
</evidence>
<dbReference type="OrthoDB" id="202203at2759"/>
<dbReference type="PANTHER" id="PTHR43735">
    <property type="entry name" value="APOPTOSIS-INDUCING FACTOR 1"/>
    <property type="match status" value="1"/>
</dbReference>
<dbReference type="GO" id="GO:0050660">
    <property type="term" value="F:flavin adenine dinucleotide binding"/>
    <property type="evidence" value="ECO:0007669"/>
    <property type="project" value="TreeGrafter"/>
</dbReference>
<evidence type="ECO:0000256" key="2">
    <source>
        <dbReference type="ARBA" id="ARBA00022827"/>
    </source>
</evidence>
<dbReference type="GO" id="GO:0004174">
    <property type="term" value="F:electron-transferring-flavoprotein dehydrogenase activity"/>
    <property type="evidence" value="ECO:0007669"/>
    <property type="project" value="TreeGrafter"/>
</dbReference>
<dbReference type="Proteomes" id="UP000789759">
    <property type="component" value="Unassembled WGS sequence"/>
</dbReference>
<keyword evidence="1" id="KW-0285">Flavoprotein</keyword>
<name>A0A9N8Z984_9GLOM</name>
<dbReference type="EMBL" id="CAJVQA010000588">
    <property type="protein sequence ID" value="CAG8482047.1"/>
    <property type="molecule type" value="Genomic_DNA"/>
</dbReference>
<evidence type="ECO:0000256" key="3">
    <source>
        <dbReference type="ARBA" id="ARBA00023002"/>
    </source>
</evidence>
<dbReference type="AlphaFoldDB" id="A0A9N8Z984"/>
<accession>A0A9N8Z984</accession>
<keyword evidence="3" id="KW-0560">Oxidoreductase</keyword>
<reference evidence="4" key="1">
    <citation type="submission" date="2021-06" db="EMBL/GenBank/DDBJ databases">
        <authorList>
            <person name="Kallberg Y."/>
            <person name="Tangrot J."/>
            <person name="Rosling A."/>
        </authorList>
    </citation>
    <scope>NUCLEOTIDE SEQUENCE</scope>
    <source>
        <strain evidence="4">FL966</strain>
    </source>
</reference>
<dbReference type="GO" id="GO:0005737">
    <property type="term" value="C:cytoplasm"/>
    <property type="evidence" value="ECO:0007669"/>
    <property type="project" value="TreeGrafter"/>
</dbReference>